<dbReference type="Gene3D" id="3.40.50.300">
    <property type="entry name" value="P-loop containing nucleotide triphosphate hydrolases"/>
    <property type="match status" value="1"/>
</dbReference>
<evidence type="ECO:0000259" key="4">
    <source>
        <dbReference type="PROSITE" id="PS50893"/>
    </source>
</evidence>
<dbReference type="OrthoDB" id="2968466at2"/>
<organism evidence="5 6">
    <name type="scientific">Streptococcus cuniculipharyngis</name>
    <dbReference type="NCBI Taxonomy" id="1562651"/>
    <lineage>
        <taxon>Bacteria</taxon>
        <taxon>Bacillati</taxon>
        <taxon>Bacillota</taxon>
        <taxon>Bacilli</taxon>
        <taxon>Lactobacillales</taxon>
        <taxon>Streptococcaceae</taxon>
        <taxon>Streptococcus</taxon>
    </lineage>
</organism>
<comment type="caution">
    <text evidence="5">The sequence shown here is derived from an EMBL/GenBank/DDBJ whole genome shotgun (WGS) entry which is preliminary data.</text>
</comment>
<evidence type="ECO:0000313" key="6">
    <source>
        <dbReference type="Proteomes" id="UP000317430"/>
    </source>
</evidence>
<dbReference type="GO" id="GO:0016887">
    <property type="term" value="F:ATP hydrolysis activity"/>
    <property type="evidence" value="ECO:0007669"/>
    <property type="project" value="InterPro"/>
</dbReference>
<sequence>MKVKQLSYHNQQKTLFSDISFDSSEDHLIVIEGKNGSGKSTLLKICLGLLKPTRGQVSLSQTVGYVPDSSELYFVGMSPKVFFHFLRANLHLEQASFEQKLAGLIETFSFHDRLMTSPIQSLSLGEKKKVMLMAAFLLDPPLYLMDEPFSGLDQASLRALSDLIKQELQLGKEFVIVTHGYQEYLPQSGRVISL</sequence>
<dbReference type="InterPro" id="IPR003593">
    <property type="entry name" value="AAA+_ATPase"/>
</dbReference>
<dbReference type="Pfam" id="PF00005">
    <property type="entry name" value="ABC_tran"/>
    <property type="match status" value="1"/>
</dbReference>
<keyword evidence="1" id="KW-0813">Transport</keyword>
<dbReference type="InterPro" id="IPR051782">
    <property type="entry name" value="ABC_Transporter_VariousFunc"/>
</dbReference>
<proteinExistence type="predicted"/>
<dbReference type="InterPro" id="IPR003439">
    <property type="entry name" value="ABC_transporter-like_ATP-bd"/>
</dbReference>
<gene>
    <name evidence="5" type="ORF">FRX57_07340</name>
</gene>
<keyword evidence="6" id="KW-1185">Reference proteome</keyword>
<evidence type="ECO:0000256" key="3">
    <source>
        <dbReference type="ARBA" id="ARBA00022840"/>
    </source>
</evidence>
<dbReference type="SMART" id="SM00382">
    <property type="entry name" value="AAA"/>
    <property type="match status" value="1"/>
</dbReference>
<keyword evidence="3 5" id="KW-0067">ATP-binding</keyword>
<dbReference type="SUPFAM" id="SSF52540">
    <property type="entry name" value="P-loop containing nucleoside triphosphate hydrolases"/>
    <property type="match status" value="1"/>
</dbReference>
<dbReference type="EMBL" id="VOHL01000009">
    <property type="protein sequence ID" value="TWS96277.1"/>
    <property type="molecule type" value="Genomic_DNA"/>
</dbReference>
<name>A0A5C5S813_9STRE</name>
<dbReference type="AlphaFoldDB" id="A0A5C5S813"/>
<dbReference type="PROSITE" id="PS50893">
    <property type="entry name" value="ABC_TRANSPORTER_2"/>
    <property type="match status" value="1"/>
</dbReference>
<evidence type="ECO:0000256" key="2">
    <source>
        <dbReference type="ARBA" id="ARBA00022741"/>
    </source>
</evidence>
<keyword evidence="2" id="KW-0547">Nucleotide-binding</keyword>
<dbReference type="GO" id="GO:0005524">
    <property type="term" value="F:ATP binding"/>
    <property type="evidence" value="ECO:0007669"/>
    <property type="project" value="UniProtKB-KW"/>
</dbReference>
<protein>
    <submittedName>
        <fullName evidence="5">ATP-binding cassette domain-containing protein</fullName>
    </submittedName>
</protein>
<reference evidence="5 6" key="1">
    <citation type="submission" date="2019-08" db="EMBL/GenBank/DDBJ databases">
        <authorList>
            <person name="Lei W."/>
        </authorList>
    </citation>
    <scope>NUCLEOTIDE SEQUENCE [LARGE SCALE GENOMIC DNA]</scope>
    <source>
        <strain evidence="5 6">CCUG 66496</strain>
    </source>
</reference>
<evidence type="ECO:0000256" key="1">
    <source>
        <dbReference type="ARBA" id="ARBA00022448"/>
    </source>
</evidence>
<dbReference type="InterPro" id="IPR027417">
    <property type="entry name" value="P-loop_NTPase"/>
</dbReference>
<dbReference type="PANTHER" id="PTHR42939">
    <property type="entry name" value="ABC TRANSPORTER ATP-BINDING PROTEIN ALBC-RELATED"/>
    <property type="match status" value="1"/>
</dbReference>
<dbReference type="PANTHER" id="PTHR42939:SF1">
    <property type="entry name" value="ABC TRANSPORTER ATP-BINDING PROTEIN ALBC-RELATED"/>
    <property type="match status" value="1"/>
</dbReference>
<dbReference type="RefSeq" id="WP_146568171.1">
    <property type="nucleotide sequence ID" value="NZ_VOHL01000009.1"/>
</dbReference>
<feature type="domain" description="ABC transporter" evidence="4">
    <location>
        <begin position="1"/>
        <end position="194"/>
    </location>
</feature>
<evidence type="ECO:0000313" key="5">
    <source>
        <dbReference type="EMBL" id="TWS96277.1"/>
    </source>
</evidence>
<dbReference type="Proteomes" id="UP000317430">
    <property type="component" value="Unassembled WGS sequence"/>
</dbReference>
<accession>A0A5C5S813</accession>